<dbReference type="EMBL" id="RBZM01000003">
    <property type="protein sequence ID" value="RKP56328.1"/>
    <property type="molecule type" value="Genomic_DNA"/>
</dbReference>
<protein>
    <recommendedName>
        <fullName evidence="2">F5/8 type C domain-containing protein</fullName>
    </recommendedName>
</protein>
<dbReference type="PANTHER" id="PTHR36453">
    <property type="entry name" value="SECRETED PROTEIN-RELATED"/>
    <property type="match status" value="1"/>
</dbReference>
<name>A0A494Y7N5_9BACL</name>
<dbReference type="Pfam" id="PF13229">
    <property type="entry name" value="Beta_helix"/>
    <property type="match status" value="1"/>
</dbReference>
<dbReference type="InterPro" id="IPR048482">
    <property type="entry name" value="GH141_ins"/>
</dbReference>
<dbReference type="Pfam" id="PF21231">
    <property type="entry name" value="GH141_M"/>
    <property type="match status" value="1"/>
</dbReference>
<dbReference type="InterPro" id="IPR000421">
    <property type="entry name" value="FA58C"/>
</dbReference>
<evidence type="ECO:0000259" key="2">
    <source>
        <dbReference type="PROSITE" id="PS50022"/>
    </source>
</evidence>
<dbReference type="PANTHER" id="PTHR36453:SF1">
    <property type="entry name" value="RIGHT HANDED BETA HELIX DOMAIN-CONTAINING PROTEIN"/>
    <property type="match status" value="1"/>
</dbReference>
<comment type="caution">
    <text evidence="3">The sequence shown here is derived from an EMBL/GenBank/DDBJ whole genome shotgun (WGS) entry which is preliminary data.</text>
</comment>
<evidence type="ECO:0000256" key="1">
    <source>
        <dbReference type="SAM" id="SignalP"/>
    </source>
</evidence>
<dbReference type="InterPro" id="IPR035992">
    <property type="entry name" value="Ricin_B-like_lectins"/>
</dbReference>
<dbReference type="InterPro" id="IPR000772">
    <property type="entry name" value="Ricin_B_lectin"/>
</dbReference>
<keyword evidence="4" id="KW-1185">Reference proteome</keyword>
<gene>
    <name evidence="3" type="ORF">D7Z26_06580</name>
</gene>
<dbReference type="Pfam" id="PF14200">
    <property type="entry name" value="RicinB_lectin_2"/>
    <property type="match status" value="1"/>
</dbReference>
<dbReference type="SMART" id="SM00458">
    <property type="entry name" value="RICIN"/>
    <property type="match status" value="1"/>
</dbReference>
<dbReference type="SUPFAM" id="SSF50370">
    <property type="entry name" value="Ricin B-like lectins"/>
    <property type="match status" value="1"/>
</dbReference>
<sequence>MLFLFISSLGFAAPPTFAAQATYYVDPVNGSDTNAGTSTSTAFKTITKAQSVVRTVNTNMTDDIIVNLRGGTYNLTSTINFTNADSGTNNHNVIYQAYNNEVPLLSGGQSITGWTAVGNGQYKASIGALNFRQLYVNGVRANRARMPKKGSNYQLQAVDKTNQKLTINSSQITNWANFGQVEMVLESQWGESYLRLSSYTVSGTNANVSFGSTESAILFVRPYPILNAGSPFYFENAYEFLTEPGEYYVNTATQTVYYLPRTGESMATSDVKAPVLDTLLNIQGTSVSSPLKNIQFQGITFAYTTWMYPSSNGMLNAQGGNYNLSANASNQQYVARPPAAVYAANADNLLFQANTFYHIGSTALDLHHAVHNSSVLGNLITDISGNGIMVGKFSDPTVEYHTVYNPPTTPAGESALEVNSGITVNDNYINQVGQDYYGTAGINAGFVKSTIINHNDISDVPWAGISLGWGWTSAANALGSNQVSYNNIHNAVNELCDTGGIYHLSNDPGTVFNGNYIHDIIRTPYSCGSAVAGIYTDEGSNNMTLSNNVLANTNNFIQQNANGSSMTLTNNLTTGATVIGAAGLESAYLGLRTKLNLAFGKTVTSSSVYGISDLATNALDNNTATGWSPLATDTAAWWQVDLGQAYKLSQFSLTTRQGLDQPGTRNNFEIRASNDASFATYTVIGRQDNTALTYGSTLTGDVTNRTPFRYIRVAKTDGQYFYITEFSVIGAGGSIAQPLALPGFNPATYYKITNQNSGLVLDIYNNSTSDGGIADQWASNGGNNQQWQIQSVSGNLYKIVNRNSGKALEVPNGSYNRGVQLSQYTYNGNNNQLWYFDYNSSGQYVIRSFKSNQAMDVYANSTTNGGVVDQWGYFNQSNQNWTIN</sequence>
<dbReference type="Gene3D" id="2.160.20.10">
    <property type="entry name" value="Single-stranded right-handed beta-helix, Pectin lyase-like"/>
    <property type="match status" value="2"/>
</dbReference>
<keyword evidence="1" id="KW-0732">Signal</keyword>
<dbReference type="InterPro" id="IPR012334">
    <property type="entry name" value="Pectin_lyas_fold"/>
</dbReference>
<evidence type="ECO:0000313" key="3">
    <source>
        <dbReference type="EMBL" id="RKP56328.1"/>
    </source>
</evidence>
<dbReference type="AlphaFoldDB" id="A0A494Y7N5"/>
<dbReference type="InterPro" id="IPR039448">
    <property type="entry name" value="Beta_helix"/>
</dbReference>
<organism evidence="3 4">
    <name type="scientific">Cohnella endophytica</name>
    <dbReference type="NCBI Taxonomy" id="2419778"/>
    <lineage>
        <taxon>Bacteria</taxon>
        <taxon>Bacillati</taxon>
        <taxon>Bacillota</taxon>
        <taxon>Bacilli</taxon>
        <taxon>Bacillales</taxon>
        <taxon>Paenibacillaceae</taxon>
        <taxon>Cohnella</taxon>
    </lineage>
</organism>
<feature type="signal peptide" evidence="1">
    <location>
        <begin position="1"/>
        <end position="18"/>
    </location>
</feature>
<dbReference type="Pfam" id="PF00754">
    <property type="entry name" value="F5_F8_type_C"/>
    <property type="match status" value="1"/>
</dbReference>
<dbReference type="Gene3D" id="2.60.120.260">
    <property type="entry name" value="Galactose-binding domain-like"/>
    <property type="match status" value="1"/>
</dbReference>
<dbReference type="OrthoDB" id="9808066at2"/>
<dbReference type="SUPFAM" id="SSF51126">
    <property type="entry name" value="Pectin lyase-like"/>
    <property type="match status" value="1"/>
</dbReference>
<proteinExistence type="predicted"/>
<dbReference type="SUPFAM" id="SSF49785">
    <property type="entry name" value="Galactose-binding domain-like"/>
    <property type="match status" value="1"/>
</dbReference>
<dbReference type="PROSITE" id="PS50231">
    <property type="entry name" value="RICIN_B_LECTIN"/>
    <property type="match status" value="1"/>
</dbReference>
<evidence type="ECO:0000313" key="4">
    <source>
        <dbReference type="Proteomes" id="UP000282076"/>
    </source>
</evidence>
<dbReference type="InterPro" id="IPR008979">
    <property type="entry name" value="Galactose-bd-like_sf"/>
</dbReference>
<dbReference type="InterPro" id="IPR011050">
    <property type="entry name" value="Pectin_lyase_fold/virulence"/>
</dbReference>
<feature type="domain" description="F5/8 type C" evidence="2">
    <location>
        <begin position="584"/>
        <end position="731"/>
    </location>
</feature>
<dbReference type="PROSITE" id="PS50022">
    <property type="entry name" value="FA58C_3"/>
    <property type="match status" value="1"/>
</dbReference>
<reference evidence="3 4" key="1">
    <citation type="submission" date="2018-10" db="EMBL/GenBank/DDBJ databases">
        <title>Cohnella sp. M2MS4P-1, whole genome shotgun sequence.</title>
        <authorList>
            <person name="Tuo L."/>
        </authorList>
    </citation>
    <scope>NUCLEOTIDE SEQUENCE [LARGE SCALE GENOMIC DNA]</scope>
    <source>
        <strain evidence="3 4">M2MS4P-1</strain>
    </source>
</reference>
<accession>A0A494Y7N5</accession>
<dbReference type="CDD" id="cd00161">
    <property type="entry name" value="beta-trefoil_Ricin-like"/>
    <property type="match status" value="1"/>
</dbReference>
<dbReference type="Proteomes" id="UP000282076">
    <property type="component" value="Unassembled WGS sequence"/>
</dbReference>
<dbReference type="Gene3D" id="2.80.10.50">
    <property type="match status" value="3"/>
</dbReference>
<feature type="chain" id="PRO_5038334003" description="F5/8 type C domain-containing protein" evidence="1">
    <location>
        <begin position="19"/>
        <end position="884"/>
    </location>
</feature>